<dbReference type="GO" id="GO:0140359">
    <property type="term" value="F:ABC-type transporter activity"/>
    <property type="evidence" value="ECO:0007669"/>
    <property type="project" value="InterPro"/>
</dbReference>
<evidence type="ECO:0000256" key="6">
    <source>
        <dbReference type="ARBA" id="ARBA00022692"/>
    </source>
</evidence>
<keyword evidence="7 10" id="KW-1133">Transmembrane helix</keyword>
<keyword evidence="8 10" id="KW-0472">Membrane</keyword>
<keyword evidence="3 10" id="KW-0813">Transport</keyword>
<dbReference type="GO" id="GO:0015920">
    <property type="term" value="P:lipopolysaccharide transport"/>
    <property type="evidence" value="ECO:0007669"/>
    <property type="project" value="TreeGrafter"/>
</dbReference>
<evidence type="ECO:0000256" key="9">
    <source>
        <dbReference type="ARBA" id="ARBA00023251"/>
    </source>
</evidence>
<dbReference type="EMBL" id="PGEZ01000002">
    <property type="protein sequence ID" value="PJJ53940.1"/>
    <property type="molecule type" value="Genomic_DNA"/>
</dbReference>
<dbReference type="AlphaFoldDB" id="A0A2M9B7K5"/>
<keyword evidence="6 10" id="KW-0812">Transmembrane</keyword>
<feature type="transmembrane region" description="Helical" evidence="10">
    <location>
        <begin position="124"/>
        <end position="150"/>
    </location>
</feature>
<keyword evidence="13" id="KW-1185">Reference proteome</keyword>
<feature type="transmembrane region" description="Helical" evidence="10">
    <location>
        <begin position="82"/>
        <end position="103"/>
    </location>
</feature>
<evidence type="ECO:0000256" key="7">
    <source>
        <dbReference type="ARBA" id="ARBA00022989"/>
    </source>
</evidence>
<comment type="caution">
    <text evidence="12">The sequence shown here is derived from an EMBL/GenBank/DDBJ whole genome shotgun (WGS) entry which is preliminary data.</text>
</comment>
<proteinExistence type="inferred from homology"/>
<organism evidence="12 13">
    <name type="scientific">Mumia flava</name>
    <dbReference type="NCBI Taxonomy" id="1348852"/>
    <lineage>
        <taxon>Bacteria</taxon>
        <taxon>Bacillati</taxon>
        <taxon>Actinomycetota</taxon>
        <taxon>Actinomycetes</taxon>
        <taxon>Propionibacteriales</taxon>
        <taxon>Nocardioidaceae</taxon>
        <taxon>Mumia</taxon>
    </lineage>
</organism>
<evidence type="ECO:0000313" key="13">
    <source>
        <dbReference type="Proteomes" id="UP000230842"/>
    </source>
</evidence>
<dbReference type="InterPro" id="IPR047817">
    <property type="entry name" value="ABC2_TM_bact-type"/>
</dbReference>
<keyword evidence="5" id="KW-0997">Cell inner membrane</keyword>
<dbReference type="PANTHER" id="PTHR30413">
    <property type="entry name" value="INNER MEMBRANE TRANSPORT PERMEASE"/>
    <property type="match status" value="1"/>
</dbReference>
<evidence type="ECO:0000256" key="2">
    <source>
        <dbReference type="ARBA" id="ARBA00007783"/>
    </source>
</evidence>
<feature type="transmembrane region" description="Helical" evidence="10">
    <location>
        <begin position="162"/>
        <end position="185"/>
    </location>
</feature>
<evidence type="ECO:0000256" key="5">
    <source>
        <dbReference type="ARBA" id="ARBA00022519"/>
    </source>
</evidence>
<dbReference type="Pfam" id="PF01061">
    <property type="entry name" value="ABC2_membrane"/>
    <property type="match status" value="1"/>
</dbReference>
<dbReference type="InterPro" id="IPR000412">
    <property type="entry name" value="ABC_2_transport"/>
</dbReference>
<gene>
    <name evidence="12" type="ORF">CLV56_3442</name>
</gene>
<comment type="caution">
    <text evidence="10">Lacks conserved residue(s) required for the propagation of feature annotation.</text>
</comment>
<protein>
    <recommendedName>
        <fullName evidence="10">Transport permease protein</fullName>
    </recommendedName>
</protein>
<evidence type="ECO:0000256" key="1">
    <source>
        <dbReference type="ARBA" id="ARBA00004429"/>
    </source>
</evidence>
<evidence type="ECO:0000256" key="4">
    <source>
        <dbReference type="ARBA" id="ARBA00022475"/>
    </source>
</evidence>
<evidence type="ECO:0000313" key="12">
    <source>
        <dbReference type="EMBL" id="PJJ53940.1"/>
    </source>
</evidence>
<sequence>MLPWKEPMVDSSYTRSPWARVKAIWKVRGVFWLLVRRDLKVRYADSILGYFWTILDPLLMSFVYWAMFSVIMGRDVPGNDPYIVFLLAGMLPWQWFNSTMNQSSKAMKKASRLMATTNLPREIWVLRIVTANAVEYVFALPVLFAFAFIFDAPIHWEIVYTLLAAAILFVMLTGIGLLLAALTVLVPDIKRLLRIVTRLLFYASPILYSTDRLPVELQWVYVANPLADLLALFRTGFFPDMLNWWHVGYAAAMSLILFALGWWVFARLERTVLKEL</sequence>
<evidence type="ECO:0000259" key="11">
    <source>
        <dbReference type="PROSITE" id="PS51012"/>
    </source>
</evidence>
<dbReference type="GO" id="GO:0043190">
    <property type="term" value="C:ATP-binding cassette (ABC) transporter complex"/>
    <property type="evidence" value="ECO:0007669"/>
    <property type="project" value="InterPro"/>
</dbReference>
<feature type="domain" description="ABC transmembrane type-2" evidence="11">
    <location>
        <begin position="48"/>
        <end position="268"/>
    </location>
</feature>
<comment type="subcellular location">
    <subcellularLocation>
        <location evidence="1">Cell inner membrane</location>
        <topology evidence="1">Multi-pass membrane protein</topology>
    </subcellularLocation>
    <subcellularLocation>
        <location evidence="10">Cell membrane</location>
        <topology evidence="10">Multi-pass membrane protein</topology>
    </subcellularLocation>
</comment>
<feature type="transmembrane region" description="Helical" evidence="10">
    <location>
        <begin position="244"/>
        <end position="265"/>
    </location>
</feature>
<dbReference type="InterPro" id="IPR013525">
    <property type="entry name" value="ABC2_TM"/>
</dbReference>
<evidence type="ECO:0000256" key="8">
    <source>
        <dbReference type="ARBA" id="ARBA00023136"/>
    </source>
</evidence>
<comment type="similarity">
    <text evidence="2 10">Belongs to the ABC-2 integral membrane protein family.</text>
</comment>
<feature type="transmembrane region" description="Helical" evidence="10">
    <location>
        <begin position="47"/>
        <end position="67"/>
    </location>
</feature>
<dbReference type="Proteomes" id="UP000230842">
    <property type="component" value="Unassembled WGS sequence"/>
</dbReference>
<accession>A0A2M9B7K5</accession>
<evidence type="ECO:0000256" key="3">
    <source>
        <dbReference type="ARBA" id="ARBA00022448"/>
    </source>
</evidence>
<dbReference type="PRINTS" id="PR00164">
    <property type="entry name" value="ABC2TRNSPORT"/>
</dbReference>
<reference evidence="12 13" key="1">
    <citation type="submission" date="2017-11" db="EMBL/GenBank/DDBJ databases">
        <title>Genomic Encyclopedia of Archaeal and Bacterial Type Strains, Phase II (KMG-II): From Individual Species to Whole Genera.</title>
        <authorList>
            <person name="Goeker M."/>
        </authorList>
    </citation>
    <scope>NUCLEOTIDE SEQUENCE [LARGE SCALE GENOMIC DNA]</scope>
    <source>
        <strain evidence="12 13">DSM 27763</strain>
    </source>
</reference>
<dbReference type="GO" id="GO:0046677">
    <property type="term" value="P:response to antibiotic"/>
    <property type="evidence" value="ECO:0007669"/>
    <property type="project" value="UniProtKB-KW"/>
</dbReference>
<dbReference type="PANTHER" id="PTHR30413:SF8">
    <property type="entry name" value="TRANSPORT PERMEASE PROTEIN"/>
    <property type="match status" value="1"/>
</dbReference>
<keyword evidence="4 10" id="KW-1003">Cell membrane</keyword>
<dbReference type="PROSITE" id="PS51012">
    <property type="entry name" value="ABC_TM2"/>
    <property type="match status" value="1"/>
</dbReference>
<keyword evidence="9" id="KW-0046">Antibiotic resistance</keyword>
<name>A0A2M9B7K5_9ACTN</name>
<evidence type="ECO:0000256" key="10">
    <source>
        <dbReference type="RuleBase" id="RU361157"/>
    </source>
</evidence>